<dbReference type="Gramene" id="RZC57647">
    <property type="protein sequence ID" value="RZC57647"/>
    <property type="gene ID" value="C5167_004949"/>
</dbReference>
<proteinExistence type="predicted"/>
<reference evidence="1 2" key="1">
    <citation type="journal article" date="2018" name="Science">
        <title>The opium poppy genome and morphinan production.</title>
        <authorList>
            <person name="Guo L."/>
            <person name="Winzer T."/>
            <person name="Yang X."/>
            <person name="Li Y."/>
            <person name="Ning Z."/>
            <person name="He Z."/>
            <person name="Teodor R."/>
            <person name="Lu Y."/>
            <person name="Bowser T.A."/>
            <person name="Graham I.A."/>
            <person name="Ye K."/>
        </authorList>
    </citation>
    <scope>NUCLEOTIDE SEQUENCE [LARGE SCALE GENOMIC DNA]</scope>
    <source>
        <strain evidence="2">cv. HN1</strain>
        <tissue evidence="1">Leaves</tissue>
    </source>
</reference>
<dbReference type="EMBL" id="CM010718">
    <property type="protein sequence ID" value="RZC57647.1"/>
    <property type="molecule type" value="Genomic_DNA"/>
</dbReference>
<sequence length="42" mass="4665">MVVLQIGGEEQEEVGFGGDEEYSTMAEQVCKPSILTVDFNWV</sequence>
<accession>A0A4Y7J9Z4</accession>
<gene>
    <name evidence="1" type="ORF">C5167_004949</name>
</gene>
<dbReference type="Proteomes" id="UP000316621">
    <property type="component" value="Chromosome 4"/>
</dbReference>
<name>A0A4Y7J9Z4_PAPSO</name>
<keyword evidence="2" id="KW-1185">Reference proteome</keyword>
<dbReference type="AlphaFoldDB" id="A0A4Y7J9Z4"/>
<protein>
    <submittedName>
        <fullName evidence="1">Uncharacterized protein</fullName>
    </submittedName>
</protein>
<evidence type="ECO:0000313" key="1">
    <source>
        <dbReference type="EMBL" id="RZC57647.1"/>
    </source>
</evidence>
<evidence type="ECO:0000313" key="2">
    <source>
        <dbReference type="Proteomes" id="UP000316621"/>
    </source>
</evidence>
<organism evidence="1 2">
    <name type="scientific">Papaver somniferum</name>
    <name type="common">Opium poppy</name>
    <dbReference type="NCBI Taxonomy" id="3469"/>
    <lineage>
        <taxon>Eukaryota</taxon>
        <taxon>Viridiplantae</taxon>
        <taxon>Streptophyta</taxon>
        <taxon>Embryophyta</taxon>
        <taxon>Tracheophyta</taxon>
        <taxon>Spermatophyta</taxon>
        <taxon>Magnoliopsida</taxon>
        <taxon>Ranunculales</taxon>
        <taxon>Papaveraceae</taxon>
        <taxon>Papaveroideae</taxon>
        <taxon>Papaver</taxon>
    </lineage>
</organism>